<reference evidence="2" key="1">
    <citation type="journal article" date="2017" name="MBio">
        <title>Viruses in the Oceanic Basement.</title>
        <authorList>
            <person name="Nigro O.D."/>
            <person name="Jungbluth S.P."/>
            <person name="Steward G.F."/>
            <person name="Rappe M.S."/>
        </authorList>
    </citation>
    <scope>NUCLEOTIDE SEQUENCE</scope>
    <source>
        <strain evidence="2">JdFR1000234</strain>
    </source>
</reference>
<proteinExistence type="predicted"/>
<protein>
    <submittedName>
        <fullName evidence="2">Uncharacterized protein</fullName>
    </submittedName>
</protein>
<name>A0A1S5Y303_9VIRU</name>
<dbReference type="EMBL" id="KY229235">
    <property type="protein sequence ID" value="AQQ75491.1"/>
    <property type="molecule type" value="Genomic_DNA"/>
</dbReference>
<gene>
    <name evidence="2" type="ORF">JDFR1000234_16</name>
</gene>
<organism evidence="2">
    <name type="scientific">uncultured archaeal virus</name>
    <dbReference type="NCBI Taxonomy" id="1960247"/>
    <lineage>
        <taxon>Viruses</taxon>
        <taxon>environmental samples</taxon>
    </lineage>
</organism>
<evidence type="ECO:0000256" key="1">
    <source>
        <dbReference type="SAM" id="Coils"/>
    </source>
</evidence>
<keyword evidence="1" id="KW-0175">Coiled coil</keyword>
<feature type="coiled-coil region" evidence="1">
    <location>
        <begin position="113"/>
        <end position="141"/>
    </location>
</feature>
<evidence type="ECO:0000313" key="2">
    <source>
        <dbReference type="EMBL" id="AQQ75491.1"/>
    </source>
</evidence>
<sequence length="144" mass="17082">MCENCENLCDGTCKKPAEEKDGRYLTATQFREIRKYIRDIFCLYNEVLTTIANFRDLRRMLKDDSFVVSMCHRLEEGLHYLARALLNMVEYLRGRVQIDYINRCRDGEFIDPYERAASEAKAIKEEALKAIKEKYREVKDDYVT</sequence>
<accession>A0A1S5Y303</accession>